<feature type="transmembrane region" description="Helical" evidence="1">
    <location>
        <begin position="20"/>
        <end position="37"/>
    </location>
</feature>
<keyword evidence="1" id="KW-0472">Membrane</keyword>
<organism evidence="2">
    <name type="scientific">Arundo donax</name>
    <name type="common">Giant reed</name>
    <name type="synonym">Donax arundinaceus</name>
    <dbReference type="NCBI Taxonomy" id="35708"/>
    <lineage>
        <taxon>Eukaryota</taxon>
        <taxon>Viridiplantae</taxon>
        <taxon>Streptophyta</taxon>
        <taxon>Embryophyta</taxon>
        <taxon>Tracheophyta</taxon>
        <taxon>Spermatophyta</taxon>
        <taxon>Magnoliopsida</taxon>
        <taxon>Liliopsida</taxon>
        <taxon>Poales</taxon>
        <taxon>Poaceae</taxon>
        <taxon>PACMAD clade</taxon>
        <taxon>Arundinoideae</taxon>
        <taxon>Arundineae</taxon>
        <taxon>Arundo</taxon>
    </lineage>
</organism>
<accession>A0A0A9GTG0</accession>
<evidence type="ECO:0000256" key="1">
    <source>
        <dbReference type="SAM" id="Phobius"/>
    </source>
</evidence>
<proteinExistence type="predicted"/>
<evidence type="ECO:0000313" key="2">
    <source>
        <dbReference type="EMBL" id="JAE25846.1"/>
    </source>
</evidence>
<reference evidence="2" key="2">
    <citation type="journal article" date="2015" name="Data Brief">
        <title>Shoot transcriptome of the giant reed, Arundo donax.</title>
        <authorList>
            <person name="Barrero R.A."/>
            <person name="Guerrero F.D."/>
            <person name="Moolhuijzen P."/>
            <person name="Goolsby J.A."/>
            <person name="Tidwell J."/>
            <person name="Bellgard S.E."/>
            <person name="Bellgard M.I."/>
        </authorList>
    </citation>
    <scope>NUCLEOTIDE SEQUENCE</scope>
    <source>
        <tissue evidence="2">Shoot tissue taken approximately 20 cm above the soil surface</tissue>
    </source>
</reference>
<name>A0A0A9GTG0_ARUDO</name>
<dbReference type="EMBL" id="GBRH01172050">
    <property type="protein sequence ID" value="JAE25846.1"/>
    <property type="molecule type" value="Transcribed_RNA"/>
</dbReference>
<keyword evidence="1" id="KW-1133">Transmembrane helix</keyword>
<keyword evidence="1" id="KW-0812">Transmembrane</keyword>
<protein>
    <submittedName>
        <fullName evidence="2">Uncharacterized protein</fullName>
    </submittedName>
</protein>
<reference evidence="2" key="1">
    <citation type="submission" date="2014-09" db="EMBL/GenBank/DDBJ databases">
        <authorList>
            <person name="Magalhaes I.L.F."/>
            <person name="Oliveira U."/>
            <person name="Santos F.R."/>
            <person name="Vidigal T.H.D.A."/>
            <person name="Brescovit A.D."/>
            <person name="Santos A.J."/>
        </authorList>
    </citation>
    <scope>NUCLEOTIDE SEQUENCE</scope>
    <source>
        <tissue evidence="2">Shoot tissue taken approximately 20 cm above the soil surface</tissue>
    </source>
</reference>
<sequence>MHALIITRRKHGSKLRQHRLFIHLLFIVSKDMLAYMGG</sequence>
<dbReference type="AlphaFoldDB" id="A0A0A9GTG0"/>